<reference evidence="1 2" key="1">
    <citation type="journal article" date="2012" name="Genome Biol.">
        <title>Genome and low-iron response of an oceanic diatom adapted to chronic iron limitation.</title>
        <authorList>
            <person name="Lommer M."/>
            <person name="Specht M."/>
            <person name="Roy A.S."/>
            <person name="Kraemer L."/>
            <person name="Andreson R."/>
            <person name="Gutowska M.A."/>
            <person name="Wolf J."/>
            <person name="Bergner S.V."/>
            <person name="Schilhabel M.B."/>
            <person name="Klostermeier U.C."/>
            <person name="Beiko R.G."/>
            <person name="Rosenstiel P."/>
            <person name="Hippler M."/>
            <person name="Laroche J."/>
        </authorList>
    </citation>
    <scope>NUCLEOTIDE SEQUENCE [LARGE SCALE GENOMIC DNA]</scope>
    <source>
        <strain evidence="1 2">CCMP1005</strain>
    </source>
</reference>
<proteinExistence type="predicted"/>
<sequence length="100" mass="11540">FTDEQLNKPCTCQIEKGQSPRWRLEDESTELERNCLLVSEIGIQTPIKYLWCTEVGYATNRPKGVERTVVMKKRSPGKFIDQDSESESGIIRSAMRWRCG</sequence>
<feature type="non-terminal residue" evidence="1">
    <location>
        <position position="1"/>
    </location>
</feature>
<keyword evidence="2" id="KW-1185">Reference proteome</keyword>
<dbReference type="AlphaFoldDB" id="K0REG5"/>
<evidence type="ECO:0000313" key="1">
    <source>
        <dbReference type="EMBL" id="EJK50614.1"/>
    </source>
</evidence>
<gene>
    <name evidence="1" type="ORF">THAOC_30351</name>
</gene>
<dbReference type="EMBL" id="AGNL01043329">
    <property type="protein sequence ID" value="EJK50614.1"/>
    <property type="molecule type" value="Genomic_DNA"/>
</dbReference>
<protein>
    <submittedName>
        <fullName evidence="1">Uncharacterized protein</fullName>
    </submittedName>
</protein>
<name>K0REG5_THAOC</name>
<accession>K0REG5</accession>
<organism evidence="1 2">
    <name type="scientific">Thalassiosira oceanica</name>
    <name type="common">Marine diatom</name>
    <dbReference type="NCBI Taxonomy" id="159749"/>
    <lineage>
        <taxon>Eukaryota</taxon>
        <taxon>Sar</taxon>
        <taxon>Stramenopiles</taxon>
        <taxon>Ochrophyta</taxon>
        <taxon>Bacillariophyta</taxon>
        <taxon>Coscinodiscophyceae</taxon>
        <taxon>Thalassiosirophycidae</taxon>
        <taxon>Thalassiosirales</taxon>
        <taxon>Thalassiosiraceae</taxon>
        <taxon>Thalassiosira</taxon>
    </lineage>
</organism>
<evidence type="ECO:0000313" key="2">
    <source>
        <dbReference type="Proteomes" id="UP000266841"/>
    </source>
</evidence>
<comment type="caution">
    <text evidence="1">The sequence shown here is derived from an EMBL/GenBank/DDBJ whole genome shotgun (WGS) entry which is preliminary data.</text>
</comment>
<dbReference type="Proteomes" id="UP000266841">
    <property type="component" value="Unassembled WGS sequence"/>
</dbReference>